<dbReference type="AlphaFoldDB" id="A0A344LWF8"/>
<proteinExistence type="predicted"/>
<reference evidence="5 6" key="1">
    <citation type="submission" date="2018-06" db="EMBL/GenBank/DDBJ databases">
        <title>Genome sequencing of Flavobacterium.</title>
        <authorList>
            <person name="Baek M.-G."/>
            <person name="Yi H."/>
        </authorList>
    </citation>
    <scope>NUCLEOTIDE SEQUENCE [LARGE SCALE GENOMIC DNA]</scope>
    <source>
        <strain evidence="5 6">HYN0086</strain>
    </source>
</reference>
<dbReference type="PROSITE" id="PS01124">
    <property type="entry name" value="HTH_ARAC_FAMILY_2"/>
    <property type="match status" value="1"/>
</dbReference>
<evidence type="ECO:0000259" key="4">
    <source>
        <dbReference type="PROSITE" id="PS01124"/>
    </source>
</evidence>
<dbReference type="SUPFAM" id="SSF46689">
    <property type="entry name" value="Homeodomain-like"/>
    <property type="match status" value="1"/>
</dbReference>
<dbReference type="PANTHER" id="PTHR43280">
    <property type="entry name" value="ARAC-FAMILY TRANSCRIPTIONAL REGULATOR"/>
    <property type="match status" value="1"/>
</dbReference>
<dbReference type="Gene3D" id="1.10.10.60">
    <property type="entry name" value="Homeodomain-like"/>
    <property type="match status" value="2"/>
</dbReference>
<keyword evidence="2" id="KW-0238">DNA-binding</keyword>
<dbReference type="PANTHER" id="PTHR43280:SF28">
    <property type="entry name" value="HTH-TYPE TRANSCRIPTIONAL ACTIVATOR RHAS"/>
    <property type="match status" value="1"/>
</dbReference>
<gene>
    <name evidence="5" type="ORF">HYN86_17285</name>
</gene>
<dbReference type="KEGG" id="ffl:HYN86_17285"/>
<dbReference type="EMBL" id="CP030261">
    <property type="protein sequence ID" value="AXB58250.1"/>
    <property type="molecule type" value="Genomic_DNA"/>
</dbReference>
<dbReference type="OrthoDB" id="1189000at2"/>
<evidence type="ECO:0000313" key="5">
    <source>
        <dbReference type="EMBL" id="AXB58250.1"/>
    </source>
</evidence>
<keyword evidence="3" id="KW-0804">Transcription</keyword>
<organism evidence="5 6">
    <name type="scientific">Flavobacterium fluviale</name>
    <dbReference type="NCBI Taxonomy" id="2249356"/>
    <lineage>
        <taxon>Bacteria</taxon>
        <taxon>Pseudomonadati</taxon>
        <taxon>Bacteroidota</taxon>
        <taxon>Flavobacteriia</taxon>
        <taxon>Flavobacteriales</taxon>
        <taxon>Flavobacteriaceae</taxon>
        <taxon>Flavobacterium</taxon>
    </lineage>
</organism>
<dbReference type="PROSITE" id="PS00041">
    <property type="entry name" value="HTH_ARAC_FAMILY_1"/>
    <property type="match status" value="1"/>
</dbReference>
<dbReference type="GO" id="GO:0003700">
    <property type="term" value="F:DNA-binding transcription factor activity"/>
    <property type="evidence" value="ECO:0007669"/>
    <property type="project" value="InterPro"/>
</dbReference>
<dbReference type="InterPro" id="IPR009057">
    <property type="entry name" value="Homeodomain-like_sf"/>
</dbReference>
<feature type="domain" description="HTH araC/xylS-type" evidence="4">
    <location>
        <begin position="232"/>
        <end position="331"/>
    </location>
</feature>
<evidence type="ECO:0000256" key="2">
    <source>
        <dbReference type="ARBA" id="ARBA00023125"/>
    </source>
</evidence>
<evidence type="ECO:0000313" key="6">
    <source>
        <dbReference type="Proteomes" id="UP000251561"/>
    </source>
</evidence>
<dbReference type="Proteomes" id="UP000251561">
    <property type="component" value="Chromosome"/>
</dbReference>
<name>A0A344LWF8_9FLAO</name>
<dbReference type="InterPro" id="IPR018062">
    <property type="entry name" value="HTH_AraC-typ_CS"/>
</dbReference>
<sequence length="332" mass="38401">MKNPHFMKIIEHHYSADLEWVENYASKIGGRVEGNFIVALEQSQSGTRYFLDCGDGIIAYYINVEYHRNFRLIQKNLNPDFIGFYYNLTDGAASVSNEQFTYNVGRWQYNLSVIDGSLESQYNVTKGSKTFALCIFIKKSMIKAYVKKNNINIKNIDSIIDSKENTIVRFDRMSSESFHLLNDLRKLEVGGAFFDLSLRGTVHMLISNYLRKIATKRLIIQTVNESDLANIINIQMYLINHIEDHFPSIAFMAEMANMSESKFKSLFKKITGNTANVFFMENKLLFAKELLEKKQLTVSQISDQLNFTNNSYFASKFKEYFGLSPKAFYKQL</sequence>
<dbReference type="Pfam" id="PF12833">
    <property type="entry name" value="HTH_18"/>
    <property type="match status" value="1"/>
</dbReference>
<dbReference type="InterPro" id="IPR018060">
    <property type="entry name" value="HTH_AraC"/>
</dbReference>
<accession>A0A344LWF8</accession>
<evidence type="ECO:0000256" key="3">
    <source>
        <dbReference type="ARBA" id="ARBA00023163"/>
    </source>
</evidence>
<protein>
    <recommendedName>
        <fullName evidence="4">HTH araC/xylS-type domain-containing protein</fullName>
    </recommendedName>
</protein>
<keyword evidence="6" id="KW-1185">Reference proteome</keyword>
<keyword evidence="1" id="KW-0805">Transcription regulation</keyword>
<evidence type="ECO:0000256" key="1">
    <source>
        <dbReference type="ARBA" id="ARBA00023015"/>
    </source>
</evidence>
<dbReference type="SMART" id="SM00342">
    <property type="entry name" value="HTH_ARAC"/>
    <property type="match status" value="1"/>
</dbReference>
<dbReference type="GO" id="GO:0043565">
    <property type="term" value="F:sequence-specific DNA binding"/>
    <property type="evidence" value="ECO:0007669"/>
    <property type="project" value="InterPro"/>
</dbReference>